<sequence length="33" mass="3681">MSVRNGRPLLMKAQLSLFLTVLRSSVAIEHISI</sequence>
<dbReference type="EMBL" id="GBRH01249371">
    <property type="protein sequence ID" value="JAD48524.1"/>
    <property type="molecule type" value="Transcribed_RNA"/>
</dbReference>
<organism evidence="1">
    <name type="scientific">Arundo donax</name>
    <name type="common">Giant reed</name>
    <name type="synonym">Donax arundinaceus</name>
    <dbReference type="NCBI Taxonomy" id="35708"/>
    <lineage>
        <taxon>Eukaryota</taxon>
        <taxon>Viridiplantae</taxon>
        <taxon>Streptophyta</taxon>
        <taxon>Embryophyta</taxon>
        <taxon>Tracheophyta</taxon>
        <taxon>Spermatophyta</taxon>
        <taxon>Magnoliopsida</taxon>
        <taxon>Liliopsida</taxon>
        <taxon>Poales</taxon>
        <taxon>Poaceae</taxon>
        <taxon>PACMAD clade</taxon>
        <taxon>Arundinoideae</taxon>
        <taxon>Arundineae</taxon>
        <taxon>Arundo</taxon>
    </lineage>
</organism>
<reference evidence="1" key="2">
    <citation type="journal article" date="2015" name="Data Brief">
        <title>Shoot transcriptome of the giant reed, Arundo donax.</title>
        <authorList>
            <person name="Barrero R.A."/>
            <person name="Guerrero F.D."/>
            <person name="Moolhuijzen P."/>
            <person name="Goolsby J.A."/>
            <person name="Tidwell J."/>
            <person name="Bellgard S.E."/>
            <person name="Bellgard M.I."/>
        </authorList>
    </citation>
    <scope>NUCLEOTIDE SEQUENCE</scope>
    <source>
        <tissue evidence="1">Shoot tissue taken approximately 20 cm above the soil surface</tissue>
    </source>
</reference>
<reference evidence="1" key="1">
    <citation type="submission" date="2014-09" db="EMBL/GenBank/DDBJ databases">
        <authorList>
            <person name="Magalhaes I.L.F."/>
            <person name="Oliveira U."/>
            <person name="Santos F.R."/>
            <person name="Vidigal T.H.D.A."/>
            <person name="Brescovit A.D."/>
            <person name="Santos A.J."/>
        </authorList>
    </citation>
    <scope>NUCLEOTIDE SEQUENCE</scope>
    <source>
        <tissue evidence="1">Shoot tissue taken approximately 20 cm above the soil surface</tissue>
    </source>
</reference>
<name>A0A0A9AA41_ARUDO</name>
<proteinExistence type="predicted"/>
<accession>A0A0A9AA41</accession>
<evidence type="ECO:0000313" key="1">
    <source>
        <dbReference type="EMBL" id="JAD48524.1"/>
    </source>
</evidence>
<protein>
    <submittedName>
        <fullName evidence="1">Uncharacterized protein</fullName>
    </submittedName>
</protein>
<dbReference type="AlphaFoldDB" id="A0A0A9AA41"/>